<reference evidence="1" key="1">
    <citation type="submission" date="2020-05" db="EMBL/GenBank/DDBJ databases">
        <title>Large-scale comparative analyses of tick genomes elucidate their genetic diversity and vector capacities.</title>
        <authorList>
            <person name="Jia N."/>
            <person name="Wang J."/>
            <person name="Shi W."/>
            <person name="Du L."/>
            <person name="Sun Y."/>
            <person name="Zhan W."/>
            <person name="Jiang J."/>
            <person name="Wang Q."/>
            <person name="Zhang B."/>
            <person name="Ji P."/>
            <person name="Sakyi L.B."/>
            <person name="Cui X."/>
            <person name="Yuan T."/>
            <person name="Jiang B."/>
            <person name="Yang W."/>
            <person name="Lam T.T.-Y."/>
            <person name="Chang Q."/>
            <person name="Ding S."/>
            <person name="Wang X."/>
            <person name="Zhu J."/>
            <person name="Ruan X."/>
            <person name="Zhao L."/>
            <person name="Wei J."/>
            <person name="Que T."/>
            <person name="Du C."/>
            <person name="Cheng J."/>
            <person name="Dai P."/>
            <person name="Han X."/>
            <person name="Huang E."/>
            <person name="Gao Y."/>
            <person name="Liu J."/>
            <person name="Shao H."/>
            <person name="Ye R."/>
            <person name="Li L."/>
            <person name="Wei W."/>
            <person name="Wang X."/>
            <person name="Wang C."/>
            <person name="Yang T."/>
            <person name="Huo Q."/>
            <person name="Li W."/>
            <person name="Guo W."/>
            <person name="Chen H."/>
            <person name="Zhou L."/>
            <person name="Ni X."/>
            <person name="Tian J."/>
            <person name="Zhou Y."/>
            <person name="Sheng Y."/>
            <person name="Liu T."/>
            <person name="Pan Y."/>
            <person name="Xia L."/>
            <person name="Li J."/>
            <person name="Zhao F."/>
            <person name="Cao W."/>
        </authorList>
    </citation>
    <scope>NUCLEOTIDE SEQUENCE</scope>
    <source>
        <strain evidence="1">Dsil-2018</strain>
    </source>
</reference>
<evidence type="ECO:0000313" key="2">
    <source>
        <dbReference type="Proteomes" id="UP000821865"/>
    </source>
</evidence>
<evidence type="ECO:0000313" key="1">
    <source>
        <dbReference type="EMBL" id="KAH7960402.1"/>
    </source>
</evidence>
<sequence length="141" mass="15785">MWSGENQGSEFSVSSFGISVPQLVQGSPQLLPRDAPGSCSDHDTHCGMLGFYPAFLQSYRTPRCYLIFLCMLGMTQGFVVNGLVSVVTPTIEKRFQLLGIEAGASLRAFFAILQYSFRMLFHSFNRCTKCTYFCKMHLGKK</sequence>
<dbReference type="EMBL" id="CM023472">
    <property type="protein sequence ID" value="KAH7960402.1"/>
    <property type="molecule type" value="Genomic_DNA"/>
</dbReference>
<dbReference type="Proteomes" id="UP000821865">
    <property type="component" value="Chromosome 3"/>
</dbReference>
<gene>
    <name evidence="1" type="ORF">HPB49_019176</name>
</gene>
<keyword evidence="2" id="KW-1185">Reference proteome</keyword>
<proteinExistence type="predicted"/>
<protein>
    <submittedName>
        <fullName evidence="1">Uncharacterized protein</fullName>
    </submittedName>
</protein>
<accession>A0ACB8D746</accession>
<name>A0ACB8D746_DERSI</name>
<comment type="caution">
    <text evidence="1">The sequence shown here is derived from an EMBL/GenBank/DDBJ whole genome shotgun (WGS) entry which is preliminary data.</text>
</comment>
<organism evidence="1 2">
    <name type="scientific">Dermacentor silvarum</name>
    <name type="common">Tick</name>
    <dbReference type="NCBI Taxonomy" id="543639"/>
    <lineage>
        <taxon>Eukaryota</taxon>
        <taxon>Metazoa</taxon>
        <taxon>Ecdysozoa</taxon>
        <taxon>Arthropoda</taxon>
        <taxon>Chelicerata</taxon>
        <taxon>Arachnida</taxon>
        <taxon>Acari</taxon>
        <taxon>Parasitiformes</taxon>
        <taxon>Ixodida</taxon>
        <taxon>Ixodoidea</taxon>
        <taxon>Ixodidae</taxon>
        <taxon>Rhipicephalinae</taxon>
        <taxon>Dermacentor</taxon>
    </lineage>
</organism>